<feature type="chain" id="PRO_5020557684" description="Porin" evidence="1">
    <location>
        <begin position="24"/>
        <end position="369"/>
    </location>
</feature>
<feature type="signal peptide" evidence="1">
    <location>
        <begin position="1"/>
        <end position="23"/>
    </location>
</feature>
<name>A0A4R1H9D1_9GAMM</name>
<accession>A0A4R1H9D1</accession>
<dbReference type="Gene3D" id="2.40.160.10">
    <property type="entry name" value="Porin"/>
    <property type="match status" value="1"/>
</dbReference>
<evidence type="ECO:0000313" key="3">
    <source>
        <dbReference type="Proteomes" id="UP000295707"/>
    </source>
</evidence>
<keyword evidence="1" id="KW-0732">Signal</keyword>
<dbReference type="AlphaFoldDB" id="A0A4R1H9D1"/>
<evidence type="ECO:0000256" key="1">
    <source>
        <dbReference type="SAM" id="SignalP"/>
    </source>
</evidence>
<dbReference type="Proteomes" id="UP000295707">
    <property type="component" value="Unassembled WGS sequence"/>
</dbReference>
<reference evidence="2 3" key="1">
    <citation type="submission" date="2019-03" db="EMBL/GenBank/DDBJ databases">
        <title>Genomic Encyclopedia of Type Strains, Phase IV (KMG-IV): sequencing the most valuable type-strain genomes for metagenomic binning, comparative biology and taxonomic classification.</title>
        <authorList>
            <person name="Goeker M."/>
        </authorList>
    </citation>
    <scope>NUCLEOTIDE SEQUENCE [LARGE SCALE GENOMIC DNA]</scope>
    <source>
        <strain evidence="2 3">DSM 19610</strain>
    </source>
</reference>
<comment type="caution">
    <text evidence="2">The sequence shown here is derived from an EMBL/GenBank/DDBJ whole genome shotgun (WGS) entry which is preliminary data.</text>
</comment>
<proteinExistence type="predicted"/>
<gene>
    <name evidence="2" type="ORF">DFR30_1765</name>
</gene>
<evidence type="ECO:0000313" key="2">
    <source>
        <dbReference type="EMBL" id="TCK18487.1"/>
    </source>
</evidence>
<sequence length="369" mass="39940">MKIRFLKTVAASLLLLHAGTLPAVENIQFNGFFTVGAAVSNDDIDTQNGNISDDIGFDEDTRIGVQISADINKRMSVTAQLLGASDQEQSFDATFDWGYVSYALGENTDIRGGKIKFPTFLISEYIEVGYAYPWIRPPAEVYNSNPITAITGADLLLRVRVGSSDLLVQPYFGTASDEEALVPQEALPALSLPAGTVTYANFDAKNMAGINIALTGPAGTLRGGYLQTAVSASDFGINTKEDVIFWSVGGNLDWHNIIAYSEYFEREIDGAANAFFPSQKGWYATLGYRIDRFLPHITYAKLEDNNSSGDPGIALEQASVTAGLRYELGTGAALKLEVQRIEPENGTRGLLISPVDDITIYSLAVDAIF</sequence>
<dbReference type="SUPFAM" id="SSF56935">
    <property type="entry name" value="Porins"/>
    <property type="match status" value="1"/>
</dbReference>
<organism evidence="2 3">
    <name type="scientific">Thiogranum longum</name>
    <dbReference type="NCBI Taxonomy" id="1537524"/>
    <lineage>
        <taxon>Bacteria</taxon>
        <taxon>Pseudomonadati</taxon>
        <taxon>Pseudomonadota</taxon>
        <taxon>Gammaproteobacteria</taxon>
        <taxon>Chromatiales</taxon>
        <taxon>Ectothiorhodospiraceae</taxon>
        <taxon>Thiogranum</taxon>
    </lineage>
</organism>
<dbReference type="EMBL" id="SMFX01000001">
    <property type="protein sequence ID" value="TCK18487.1"/>
    <property type="molecule type" value="Genomic_DNA"/>
</dbReference>
<keyword evidence="3" id="KW-1185">Reference proteome</keyword>
<dbReference type="RefSeq" id="WP_132972352.1">
    <property type="nucleotide sequence ID" value="NZ_SMFX01000001.1"/>
</dbReference>
<dbReference type="InterPro" id="IPR023614">
    <property type="entry name" value="Porin_dom_sf"/>
</dbReference>
<protein>
    <recommendedName>
        <fullName evidence="4">Porin</fullName>
    </recommendedName>
</protein>
<dbReference type="OrthoDB" id="197869at2"/>
<evidence type="ECO:0008006" key="4">
    <source>
        <dbReference type="Google" id="ProtNLM"/>
    </source>
</evidence>